<dbReference type="PROSITE" id="PS50088">
    <property type="entry name" value="ANK_REPEAT"/>
    <property type="match status" value="2"/>
</dbReference>
<dbReference type="Gene3D" id="3.40.50.10190">
    <property type="entry name" value="BRCT domain"/>
    <property type="match status" value="2"/>
</dbReference>
<dbReference type="InterPro" id="IPR042479">
    <property type="entry name" value="Slf1"/>
</dbReference>
<evidence type="ECO:0000256" key="2">
    <source>
        <dbReference type="SAM" id="MobiDB-lite"/>
    </source>
</evidence>
<dbReference type="SMART" id="SM00248">
    <property type="entry name" value="ANK"/>
    <property type="match status" value="3"/>
</dbReference>
<dbReference type="GeneID" id="100373214"/>
<reference evidence="5" key="1">
    <citation type="submission" date="2025-08" db="UniProtKB">
        <authorList>
            <consortium name="RefSeq"/>
        </authorList>
    </citation>
    <scope>IDENTIFICATION</scope>
    <source>
        <tissue evidence="5">Testes</tissue>
    </source>
</reference>
<sequence>MMSFTKPRRKSNNKYRSSDYKFLLSAFSSVDKVQLAKDILWLGGKYYETLEYKNDCTHIVSGKPIRGEKYLCGCAAGKWVVTKDYITASREAGNWLDVTPYEWGYTVPRNCPCSVELLTAPKRWREKRAATGHGPFHNWTVMLFVQNVNNRPAVYKRLLEVGGATVLPPRLRLNDLDRLAQCLTHVFVDLSYENSIHAFQRRGVACLSPDYIAAVLCQHSTPDPAAFCVTTYVPPPTQVNCTASHTSSSSSTCSSSQRSTSSSINTSTSRSSSQTTSRGSQISSSITSSISTPTGKDFLEVPAKLLSEAVRKAIREEKEKEAFTPKQVKYSDGMTRDVLEIKDNIKDIILRVKKRKSEQSGPSFVPYCFEMLPLSPKIGKTCPVPFTLPMVNTIDALIEEGMWLPAVGCMQSYISSTSYPPPQLLHQVMKEMIQTDNIAISQGVYHLLKQTLCLHCPAVSPALRCMYLQSLSTTAYNERMLNMVVVGGEWDFVSAIIRNAIGMKTEKDDTKDFDDASDGENKDSSKNDIIYNKTNTRLLLRYLVALFEQDFLGILVRQRPLRGPISPLKCSSTRQCILSCLLWPSGYPTAISTAVITLLHYLVKAVKLATDDQNMTQILNMIQRMVAIAAECYQQVNVKLGFKKMSSIENEKDFANEVISAFTEGGLLDCSASISLLLETSQPSWLRMRLAECLLNSYDSSLVNVDNKPLLNKQLSLRRIVSCYFFLLPKLCWTVSDSCTQDNSEDDVENQKPKLKKPKPAKTEPLKTLAKANVCTSKGFQSRSLSQTRKRKSLLSPCTDENEPLAKKKHLQVNKRNYKGETQLHVACIKNNLAKVKELLACPGIDINAPDNAGWTPLHEACNHGNISIVKELLRFKPAQTITSFFTKGTKSGKNNKGGLDLLASPDCGTTVLHDAIFNGHIQIARLIVKAGGKPVLMARNKAGYSPLDCALSHEMKEVLQLNKQSDMDTSSQDSTSITTDSSQDSCPTDSEFQSVVAEELPSCDYAQILKPFGGKVWSCSTQKCDLYALIVYHLLKSYLRVSDLNLLHLELERSKSGELLMPLSSLLDPEISSPPSDTTQESIQCNLLPLLSSQITNVTASQSSTSSSQESCLSSAHKRKPTISERPVVILSDLNSNSIKAPYFMGCDEKAIAEDLVYFSQLGTFVQKFSDHLKIIGPGENLSGKCNRIVSDMEVLASMTGSL</sequence>
<feature type="domain" description="BRCT" evidence="3">
    <location>
        <begin position="14"/>
        <end position="93"/>
    </location>
</feature>
<evidence type="ECO:0000259" key="3">
    <source>
        <dbReference type="SMART" id="SM00292"/>
    </source>
</evidence>
<proteinExistence type="predicted"/>
<feature type="repeat" description="ANK" evidence="1">
    <location>
        <begin position="853"/>
        <end position="875"/>
    </location>
</feature>
<dbReference type="Gene3D" id="1.25.40.20">
    <property type="entry name" value="Ankyrin repeat-containing domain"/>
    <property type="match status" value="1"/>
</dbReference>
<feature type="compositionally biased region" description="Low complexity" evidence="2">
    <location>
        <begin position="968"/>
        <end position="986"/>
    </location>
</feature>
<dbReference type="SUPFAM" id="SSF52113">
    <property type="entry name" value="BRCT domain"/>
    <property type="match status" value="1"/>
</dbReference>
<gene>
    <name evidence="5" type="primary">LOC100373214</name>
</gene>
<organism evidence="4 5">
    <name type="scientific">Saccoglossus kowalevskii</name>
    <name type="common">Acorn worm</name>
    <dbReference type="NCBI Taxonomy" id="10224"/>
    <lineage>
        <taxon>Eukaryota</taxon>
        <taxon>Metazoa</taxon>
        <taxon>Hemichordata</taxon>
        <taxon>Enteropneusta</taxon>
        <taxon>Harrimaniidae</taxon>
        <taxon>Saccoglossus</taxon>
    </lineage>
</organism>
<dbReference type="InterPro" id="IPR001357">
    <property type="entry name" value="BRCT_dom"/>
</dbReference>
<feature type="region of interest" description="Disordered" evidence="2">
    <location>
        <begin position="742"/>
        <end position="764"/>
    </location>
</feature>
<evidence type="ECO:0000313" key="4">
    <source>
        <dbReference type="Proteomes" id="UP000694865"/>
    </source>
</evidence>
<name>A0ABM0GQD4_SACKO</name>
<dbReference type="Pfam" id="PF12796">
    <property type="entry name" value="Ank_2"/>
    <property type="match status" value="1"/>
</dbReference>
<dbReference type="Proteomes" id="UP000694865">
    <property type="component" value="Unplaced"/>
</dbReference>
<evidence type="ECO:0000256" key="1">
    <source>
        <dbReference type="PROSITE-ProRule" id="PRU00023"/>
    </source>
</evidence>
<evidence type="ECO:0000313" key="5">
    <source>
        <dbReference type="RefSeq" id="XP_002735009.1"/>
    </source>
</evidence>
<protein>
    <submittedName>
        <fullName evidence="5">Ankyrin repeat domain-containing protein 32-like</fullName>
    </submittedName>
</protein>
<dbReference type="CDD" id="cd17738">
    <property type="entry name" value="BRCT_TopBP1_rpt7"/>
    <property type="match status" value="1"/>
</dbReference>
<dbReference type="SUPFAM" id="SSF48403">
    <property type="entry name" value="Ankyrin repeat"/>
    <property type="match status" value="1"/>
</dbReference>
<feature type="repeat" description="ANK" evidence="1">
    <location>
        <begin position="819"/>
        <end position="852"/>
    </location>
</feature>
<feature type="compositionally biased region" description="Low complexity" evidence="2">
    <location>
        <begin position="244"/>
        <end position="289"/>
    </location>
</feature>
<dbReference type="InterPro" id="IPR036770">
    <property type="entry name" value="Ankyrin_rpt-contain_sf"/>
</dbReference>
<dbReference type="PANTHER" id="PTHR46677:SF1">
    <property type="entry name" value="SMC5-SMC6 COMPLEX LOCALIZATION FACTOR PROTEIN 1"/>
    <property type="match status" value="1"/>
</dbReference>
<dbReference type="RefSeq" id="XP_002735009.1">
    <property type="nucleotide sequence ID" value="XM_002734963.2"/>
</dbReference>
<dbReference type="InterPro" id="IPR002110">
    <property type="entry name" value="Ankyrin_rpt"/>
</dbReference>
<dbReference type="SMART" id="SM00292">
    <property type="entry name" value="BRCT"/>
    <property type="match status" value="2"/>
</dbReference>
<dbReference type="Pfam" id="PF00533">
    <property type="entry name" value="BRCT"/>
    <property type="match status" value="1"/>
</dbReference>
<keyword evidence="1" id="KW-0040">ANK repeat</keyword>
<dbReference type="InterPro" id="IPR036420">
    <property type="entry name" value="BRCT_dom_sf"/>
</dbReference>
<dbReference type="InterPro" id="IPR049936">
    <property type="entry name" value="TopBP1_BRCT_8"/>
</dbReference>
<feature type="region of interest" description="Disordered" evidence="2">
    <location>
        <begin position="241"/>
        <end position="289"/>
    </location>
</feature>
<dbReference type="PROSITE" id="PS50297">
    <property type="entry name" value="ANK_REP_REGION"/>
    <property type="match status" value="2"/>
</dbReference>
<feature type="region of interest" description="Disordered" evidence="2">
    <location>
        <begin position="964"/>
        <end position="989"/>
    </location>
</feature>
<dbReference type="CDD" id="cd17728">
    <property type="entry name" value="BRCT_TopBP1_rpt8"/>
    <property type="match status" value="1"/>
</dbReference>
<feature type="domain" description="BRCT" evidence="3">
    <location>
        <begin position="133"/>
        <end position="219"/>
    </location>
</feature>
<accession>A0ABM0GQD4</accession>
<keyword evidence="4" id="KW-1185">Reference proteome</keyword>
<dbReference type="PANTHER" id="PTHR46677">
    <property type="entry name" value="SMC5-SMC6 COMPLEX LOCALIZATION FACTOR PROTEIN 1"/>
    <property type="match status" value="1"/>
</dbReference>